<dbReference type="InterPro" id="IPR014710">
    <property type="entry name" value="RmlC-like_jellyroll"/>
</dbReference>
<dbReference type="InterPro" id="IPR000595">
    <property type="entry name" value="cNMP-bd_dom"/>
</dbReference>
<dbReference type="PROSITE" id="PS50042">
    <property type="entry name" value="CNMP_BINDING_3"/>
    <property type="match status" value="1"/>
</dbReference>
<dbReference type="Gene3D" id="2.60.120.10">
    <property type="entry name" value="Jelly Rolls"/>
    <property type="match status" value="1"/>
</dbReference>
<name>X1MAU3_9ZZZZ</name>
<evidence type="ECO:0000313" key="2">
    <source>
        <dbReference type="EMBL" id="GAI11810.1"/>
    </source>
</evidence>
<reference evidence="2" key="1">
    <citation type="journal article" date="2014" name="Front. Microbiol.">
        <title>High frequency of phylogenetically diverse reductive dehalogenase-homologous genes in deep subseafloor sedimentary metagenomes.</title>
        <authorList>
            <person name="Kawai M."/>
            <person name="Futagami T."/>
            <person name="Toyoda A."/>
            <person name="Takaki Y."/>
            <person name="Nishi S."/>
            <person name="Hori S."/>
            <person name="Arai W."/>
            <person name="Tsubouchi T."/>
            <person name="Morono Y."/>
            <person name="Uchiyama I."/>
            <person name="Ito T."/>
            <person name="Fujiyama A."/>
            <person name="Inagaki F."/>
            <person name="Takami H."/>
        </authorList>
    </citation>
    <scope>NUCLEOTIDE SEQUENCE</scope>
    <source>
        <strain evidence="2">Expedition CK06-06</strain>
    </source>
</reference>
<dbReference type="NCBIfam" id="TIGR02266">
    <property type="entry name" value="gmx_TIGR02266"/>
    <property type="match status" value="1"/>
</dbReference>
<feature type="non-terminal residue" evidence="2">
    <location>
        <position position="1"/>
    </location>
</feature>
<organism evidence="2">
    <name type="scientific">marine sediment metagenome</name>
    <dbReference type="NCBI Taxonomy" id="412755"/>
    <lineage>
        <taxon>unclassified sequences</taxon>
        <taxon>metagenomes</taxon>
        <taxon>ecological metagenomes</taxon>
    </lineage>
</organism>
<dbReference type="SUPFAM" id="SSF141371">
    <property type="entry name" value="PilZ domain-like"/>
    <property type="match status" value="1"/>
</dbReference>
<dbReference type="InterPro" id="IPR009875">
    <property type="entry name" value="PilZ_domain"/>
</dbReference>
<proteinExistence type="predicted"/>
<accession>X1MAU3</accession>
<feature type="domain" description="Cyclic nucleotide-binding" evidence="1">
    <location>
        <begin position="1"/>
        <end position="52"/>
    </location>
</feature>
<evidence type="ECO:0000259" key="1">
    <source>
        <dbReference type="PROSITE" id="PS50042"/>
    </source>
</evidence>
<dbReference type="InterPro" id="IPR018490">
    <property type="entry name" value="cNMP-bd_dom_sf"/>
</dbReference>
<dbReference type="InterPro" id="IPR011752">
    <property type="entry name" value="PilV_Myxo-type"/>
</dbReference>
<comment type="caution">
    <text evidence="2">The sequence shown here is derived from an EMBL/GenBank/DDBJ whole genome shotgun (WGS) entry which is preliminary data.</text>
</comment>
<sequence>GEMSYLDPAPRSATAIALEDTVLELLDKDFLDREFNQISSDFREIISNLVKRLRKTNQKLVVSPRRKEERAKVKIRISFKKASDFFRTYIGDLDSGGLFIKTTKSLPVNALLDLEFNLPDTQKVIRTTGRVVWARSQDISTEKMPPGMGTEFVDMNPEDRKVLGKYLALIKSS</sequence>
<dbReference type="SUPFAM" id="SSF51206">
    <property type="entry name" value="cAMP-binding domain-like"/>
    <property type="match status" value="1"/>
</dbReference>
<dbReference type="Gene3D" id="2.40.10.220">
    <property type="entry name" value="predicted glycosyltransferase like domains"/>
    <property type="match status" value="1"/>
</dbReference>
<gene>
    <name evidence="2" type="ORF">S06H3_20143</name>
</gene>
<dbReference type="Pfam" id="PF07238">
    <property type="entry name" value="PilZ"/>
    <property type="match status" value="1"/>
</dbReference>
<dbReference type="EMBL" id="BARV01010400">
    <property type="protein sequence ID" value="GAI11810.1"/>
    <property type="molecule type" value="Genomic_DNA"/>
</dbReference>
<protein>
    <recommendedName>
        <fullName evidence="1">Cyclic nucleotide-binding domain-containing protein</fullName>
    </recommendedName>
</protein>
<dbReference type="GO" id="GO:0035438">
    <property type="term" value="F:cyclic-di-GMP binding"/>
    <property type="evidence" value="ECO:0007669"/>
    <property type="project" value="InterPro"/>
</dbReference>
<dbReference type="AlphaFoldDB" id="X1MAU3"/>